<feature type="transmembrane region" description="Helical" evidence="2">
    <location>
        <begin position="180"/>
        <end position="198"/>
    </location>
</feature>
<feature type="compositionally biased region" description="Basic and acidic residues" evidence="1">
    <location>
        <begin position="442"/>
        <end position="458"/>
    </location>
</feature>
<keyword evidence="2" id="KW-0472">Membrane</keyword>
<evidence type="ECO:0000313" key="4">
    <source>
        <dbReference type="RefSeq" id="XP_008288645.1"/>
    </source>
</evidence>
<dbReference type="Proteomes" id="UP000694891">
    <property type="component" value="Unplaced"/>
</dbReference>
<protein>
    <submittedName>
        <fullName evidence="4">cGMP-inhibited 3',5'-cyclic phosphodiesterase B</fullName>
    </submittedName>
</protein>
<feature type="region of interest" description="Disordered" evidence="1">
    <location>
        <begin position="402"/>
        <end position="458"/>
    </location>
</feature>
<accession>A0A9Y4N992</accession>
<feature type="transmembrane region" description="Helical" evidence="2">
    <location>
        <begin position="150"/>
        <end position="168"/>
    </location>
</feature>
<reference evidence="4" key="1">
    <citation type="submission" date="2025-08" db="UniProtKB">
        <authorList>
            <consortium name="RefSeq"/>
        </authorList>
    </citation>
    <scope>IDENTIFICATION</scope>
</reference>
<dbReference type="RefSeq" id="XP_008288645.1">
    <property type="nucleotide sequence ID" value="XM_008290423.1"/>
</dbReference>
<keyword evidence="2" id="KW-0812">Transmembrane</keyword>
<evidence type="ECO:0000256" key="1">
    <source>
        <dbReference type="SAM" id="MobiDB-lite"/>
    </source>
</evidence>
<sequence>MAAREEGEVLHGKTRHHDGAAAASAAAAAAAAGSVNSSEGFRNGYVKSCVTPLKQDHHRGFLLSVCRFCNEDVLNSKLLKVSALYVGAFVAFAVSLLISRSLQSDSLWDLRTFLSGFSQSISPLFSIGCAFFFLTFYLRRRKKESSKCWLLSLPASCYLGDFLVLRFLQWGEEQHQMQMVGRLLFVLGCVGLLTLIPTLKLKHSVLILVFASVVWLVSFTSLSALPALLRPLLACAAGVSGSLLGLCFDRYYPSREAPSGISSAEEKVPVIRPRRRSSCVSLGETSTSYYGSCKMPRRPSLPCISREQMILWDWDLKHWYKPQYQGAVSGNGVDLSVINEARNLVSDLLMDSSLSPHTISSLRSVSSLMGTFSGSCRPRVNPFTPFPGFYSCDEVEDSVERSDRKTIKGLSSRNSLPTPQPRRSSTSSASSLLPPLDSAPSRWERNNGKRPHPDLNLT</sequence>
<dbReference type="AlphaFoldDB" id="A0A9Y4N992"/>
<feature type="non-terminal residue" evidence="4">
    <location>
        <position position="458"/>
    </location>
</feature>
<organism evidence="3 4">
    <name type="scientific">Stegastes partitus</name>
    <name type="common">bicolor damselfish</name>
    <dbReference type="NCBI Taxonomy" id="144197"/>
    <lineage>
        <taxon>Eukaryota</taxon>
        <taxon>Metazoa</taxon>
        <taxon>Chordata</taxon>
        <taxon>Craniata</taxon>
        <taxon>Vertebrata</taxon>
        <taxon>Euteleostomi</taxon>
        <taxon>Actinopterygii</taxon>
        <taxon>Neopterygii</taxon>
        <taxon>Teleostei</taxon>
        <taxon>Neoteleostei</taxon>
        <taxon>Acanthomorphata</taxon>
        <taxon>Ovalentaria</taxon>
        <taxon>Pomacentridae</taxon>
        <taxon>Stegastes</taxon>
    </lineage>
</organism>
<feature type="transmembrane region" description="Helical" evidence="2">
    <location>
        <begin position="83"/>
        <end position="100"/>
    </location>
</feature>
<keyword evidence="3" id="KW-1185">Reference proteome</keyword>
<dbReference type="CTD" id="5140"/>
<evidence type="ECO:0000256" key="2">
    <source>
        <dbReference type="SAM" id="Phobius"/>
    </source>
</evidence>
<name>A0A9Y4N992_9TELE</name>
<keyword evidence="2" id="KW-1133">Transmembrane helix</keyword>
<gene>
    <name evidence="4" type="primary">pde3b</name>
</gene>
<proteinExistence type="predicted"/>
<feature type="compositionally biased region" description="Low complexity" evidence="1">
    <location>
        <begin position="415"/>
        <end position="441"/>
    </location>
</feature>
<evidence type="ECO:0000313" key="3">
    <source>
        <dbReference type="Proteomes" id="UP000694891"/>
    </source>
</evidence>
<feature type="transmembrane region" description="Helical" evidence="2">
    <location>
        <begin position="205"/>
        <end position="225"/>
    </location>
</feature>
<feature type="transmembrane region" description="Helical" evidence="2">
    <location>
        <begin position="120"/>
        <end position="138"/>
    </location>
</feature>